<evidence type="ECO:0000256" key="10">
    <source>
        <dbReference type="ARBA" id="ARBA00022871"/>
    </source>
</evidence>
<sequence length="790" mass="89931">MRNGSGSPPVHVHVSDATPVHVHVKSQRSQRTSPGRTPQGKMKVDQATLRPTAKVRTRVPWIPPGTAAYKWEGPTHCLEIRPPEPEPEPERSQSVLRLSDLTSEEEDVLQNRISQYERKIENLMTEVSSLRTEVEQRRKEQLEEPLEEEEEEEVRLRGSMEKMQEEDVHHREGGSAPDPKVLLQKLWEAEADGTAAAQQVSALRDSVSKLCRTKAASSGLAQQKDLLLQKLETFEATNRSLRRLLREQREFWAESVGPSEQKKVLLKRLADTEAENAHLAEKLQEKDRELQQLSKLLDSEKENARSSAEFSRSVERTRARLQNQLRSKEAENNRLSVQIKNLERAANQQRAQVGHVTQQLSGLKQEALEGREALRRASRAQRSEDAAGQLSVQLLQTEEQAAQAVAAADVWRHRHAEEAEETRRLEAELSLLNSRMAELTEQLQGVQEAGRSDREALLGRLHRAAEENAAAKLENQNLKAAASAAEEKLSSTQTELQRVRASVGQYQALLDGYKVQVEKTRAEADRYRSLVDRAEHEARSVRAGLEGEMEEVRGELLGRLSELQVLPEVLRRCQQQLQEAEEQNRYQERRTEELRTNLTELRLKMETQGHQSDLLTQKNKVLMEENRQLQLRADSLDRKLEEVSGQNSDLLAVVSTRNQTIRSNQRLLEEKNRECSLLSRQLDQALDDARQQISESRERAATKERSAQSRLVELETQLSRTASETDRLRRSAEEAERRNRSRLQDLRDRLEQSDGTNRSLQNYVQFLKASYAGVLGDVALSAALRPPSPL</sequence>
<dbReference type="Ensembl" id="ENSFHET00000006573.1">
    <property type="protein sequence ID" value="ENSFHEP00000024907.1"/>
    <property type="gene ID" value="ENSFHEG00000006781.1"/>
</dbReference>
<keyword evidence="5" id="KW-0217">Developmental protein</keyword>
<dbReference type="GO" id="GO:0005874">
    <property type="term" value="C:microtubule"/>
    <property type="evidence" value="ECO:0007669"/>
    <property type="project" value="UniProtKB-KW"/>
</dbReference>
<feature type="region of interest" description="Disordered" evidence="19">
    <location>
        <begin position="1"/>
        <end position="52"/>
    </location>
</feature>
<evidence type="ECO:0000256" key="7">
    <source>
        <dbReference type="ARBA" id="ARBA00022701"/>
    </source>
</evidence>
<evidence type="ECO:0000256" key="6">
    <source>
        <dbReference type="ARBA" id="ARBA00022490"/>
    </source>
</evidence>
<dbReference type="GeneTree" id="ENSGT00530000063497"/>
<keyword evidence="11 18" id="KW-0175">Coiled coil</keyword>
<evidence type="ECO:0000256" key="17">
    <source>
        <dbReference type="ARBA" id="ARBA00043200"/>
    </source>
</evidence>
<evidence type="ECO:0000256" key="3">
    <source>
        <dbReference type="ARBA" id="ARBA00004647"/>
    </source>
</evidence>
<evidence type="ECO:0000256" key="13">
    <source>
        <dbReference type="ARBA" id="ARBA00023212"/>
    </source>
</evidence>
<feature type="coiled-coil region" evidence="18">
    <location>
        <begin position="262"/>
        <end position="359"/>
    </location>
</feature>
<keyword evidence="13" id="KW-0206">Cytoskeleton</keyword>
<comment type="subcellular location">
    <subcellularLocation>
        <location evidence="2">Cell projection</location>
        <location evidence="2">Cilium</location>
        <location evidence="2">Flagellum</location>
    </subcellularLocation>
    <subcellularLocation>
        <location evidence="1">Cytoplasm</location>
        <location evidence="1">Cytoskeleton</location>
        <location evidence="1">Microtubule organizing center</location>
        <location evidence="1">Centrosome</location>
        <location evidence="1">Centriole</location>
    </subcellularLocation>
    <subcellularLocation>
        <location evidence="3">Cytoplasm</location>
        <location evidence="3">Cytoskeleton</location>
        <location evidence="3">Spindle pole</location>
    </subcellularLocation>
</comment>
<dbReference type="GO" id="GO:1902017">
    <property type="term" value="P:regulation of cilium assembly"/>
    <property type="evidence" value="ECO:0007669"/>
    <property type="project" value="TreeGrafter"/>
</dbReference>
<evidence type="ECO:0000256" key="9">
    <source>
        <dbReference type="ARBA" id="ARBA00022846"/>
    </source>
</evidence>
<evidence type="ECO:0000313" key="20">
    <source>
        <dbReference type="Ensembl" id="ENSFHEP00000024907.1"/>
    </source>
</evidence>
<proteinExistence type="inferred from homology"/>
<feature type="coiled-coil region" evidence="18">
    <location>
        <begin position="415"/>
        <end position="537"/>
    </location>
</feature>
<dbReference type="GO" id="GO:0030154">
    <property type="term" value="P:cell differentiation"/>
    <property type="evidence" value="ECO:0007669"/>
    <property type="project" value="UniProtKB-KW"/>
</dbReference>
<dbReference type="GO" id="GO:0031514">
    <property type="term" value="C:motile cilium"/>
    <property type="evidence" value="ECO:0007669"/>
    <property type="project" value="UniProtKB-SubCell"/>
</dbReference>
<keyword evidence="6" id="KW-0963">Cytoplasm</keyword>
<keyword evidence="12" id="KW-0969">Cilium</keyword>
<keyword evidence="8" id="KW-0221">Differentiation</keyword>
<dbReference type="PANTHER" id="PTHR23162:SF8">
    <property type="entry name" value="OUTER DENSE FIBER PROTEIN 2"/>
    <property type="match status" value="1"/>
</dbReference>
<dbReference type="GO" id="GO:0007283">
    <property type="term" value="P:spermatogenesis"/>
    <property type="evidence" value="ECO:0007669"/>
    <property type="project" value="UniProtKB-KW"/>
</dbReference>
<dbReference type="GO" id="GO:1905793">
    <property type="term" value="P:protein localization to pericentriolar material"/>
    <property type="evidence" value="ECO:0007669"/>
    <property type="project" value="Ensembl"/>
</dbReference>
<evidence type="ECO:0000256" key="19">
    <source>
        <dbReference type="SAM" id="MobiDB-lite"/>
    </source>
</evidence>
<evidence type="ECO:0000256" key="5">
    <source>
        <dbReference type="ARBA" id="ARBA00022473"/>
    </source>
</evidence>
<dbReference type="AlphaFoldDB" id="A0A3Q2QET7"/>
<dbReference type="Proteomes" id="UP000265000">
    <property type="component" value="Unplaced"/>
</dbReference>
<evidence type="ECO:0000313" key="21">
    <source>
        <dbReference type="Proteomes" id="UP000265000"/>
    </source>
</evidence>
<keyword evidence="14" id="KW-0966">Cell projection</keyword>
<accession>A0A3Q2QET7</accession>
<keyword evidence="9" id="KW-0282">Flagellum</keyword>
<dbReference type="PANTHER" id="PTHR23162">
    <property type="entry name" value="OUTER DENSE FIBER OF SPERM TAILS 2"/>
    <property type="match status" value="1"/>
</dbReference>
<dbReference type="InterPro" id="IPR026099">
    <property type="entry name" value="Odf2-rel"/>
</dbReference>
<evidence type="ECO:0000256" key="8">
    <source>
        <dbReference type="ARBA" id="ARBA00022782"/>
    </source>
</evidence>
<name>A0A3Q2QET7_FUNHE</name>
<feature type="coiled-coil region" evidence="18">
    <location>
        <begin position="106"/>
        <end position="166"/>
    </location>
</feature>
<feature type="region of interest" description="Disordered" evidence="19">
    <location>
        <begin position="694"/>
        <end position="754"/>
    </location>
</feature>
<dbReference type="GO" id="GO:0000922">
    <property type="term" value="C:spindle pole"/>
    <property type="evidence" value="ECO:0007669"/>
    <property type="project" value="UniProtKB-SubCell"/>
</dbReference>
<dbReference type="STRING" id="8078.ENSFHEP00000024907"/>
<protein>
    <recommendedName>
        <fullName evidence="15">Outer dense fiber protein 2</fullName>
    </recommendedName>
    <alternativeName>
        <fullName evidence="16">Cenexin</fullName>
    </alternativeName>
    <alternativeName>
        <fullName evidence="17">Outer dense fiber of sperm tails protein 2</fullName>
    </alternativeName>
</protein>
<evidence type="ECO:0000256" key="1">
    <source>
        <dbReference type="ARBA" id="ARBA00004114"/>
    </source>
</evidence>
<evidence type="ECO:0000256" key="11">
    <source>
        <dbReference type="ARBA" id="ARBA00023054"/>
    </source>
</evidence>
<keyword evidence="21" id="KW-1185">Reference proteome</keyword>
<evidence type="ECO:0000256" key="4">
    <source>
        <dbReference type="ARBA" id="ARBA00009316"/>
    </source>
</evidence>
<evidence type="ECO:0000256" key="14">
    <source>
        <dbReference type="ARBA" id="ARBA00023273"/>
    </source>
</evidence>
<reference evidence="20" key="1">
    <citation type="submission" date="2025-08" db="UniProtKB">
        <authorList>
            <consortium name="Ensembl"/>
        </authorList>
    </citation>
    <scope>IDENTIFICATION</scope>
</reference>
<evidence type="ECO:0000256" key="12">
    <source>
        <dbReference type="ARBA" id="ARBA00023069"/>
    </source>
</evidence>
<evidence type="ECO:0000256" key="18">
    <source>
        <dbReference type="SAM" id="Coils"/>
    </source>
</evidence>
<feature type="compositionally biased region" description="Basic and acidic residues" evidence="19">
    <location>
        <begin position="694"/>
        <end position="707"/>
    </location>
</feature>
<comment type="similarity">
    <text evidence="4">Belongs to the ODF2 family.</text>
</comment>
<feature type="compositionally biased region" description="Basic and acidic residues" evidence="19">
    <location>
        <begin position="723"/>
        <end position="752"/>
    </location>
</feature>
<evidence type="ECO:0000256" key="2">
    <source>
        <dbReference type="ARBA" id="ARBA00004230"/>
    </source>
</evidence>
<organism evidence="20 21">
    <name type="scientific">Fundulus heteroclitus</name>
    <name type="common">Killifish</name>
    <name type="synonym">Mummichog</name>
    <dbReference type="NCBI Taxonomy" id="8078"/>
    <lineage>
        <taxon>Eukaryota</taxon>
        <taxon>Metazoa</taxon>
        <taxon>Chordata</taxon>
        <taxon>Craniata</taxon>
        <taxon>Vertebrata</taxon>
        <taxon>Euteleostomi</taxon>
        <taxon>Actinopterygii</taxon>
        <taxon>Neopterygii</taxon>
        <taxon>Teleostei</taxon>
        <taxon>Neoteleostei</taxon>
        <taxon>Acanthomorphata</taxon>
        <taxon>Ovalentaria</taxon>
        <taxon>Atherinomorphae</taxon>
        <taxon>Cyprinodontiformes</taxon>
        <taxon>Fundulidae</taxon>
        <taxon>Fundulus</taxon>
    </lineage>
</organism>
<dbReference type="GO" id="GO:0005814">
    <property type="term" value="C:centriole"/>
    <property type="evidence" value="ECO:0007669"/>
    <property type="project" value="UniProtKB-SubCell"/>
</dbReference>
<keyword evidence="7" id="KW-0493">Microtubule</keyword>
<keyword evidence="10" id="KW-0744">Spermatogenesis</keyword>
<evidence type="ECO:0000256" key="16">
    <source>
        <dbReference type="ARBA" id="ARBA00041830"/>
    </source>
</evidence>
<dbReference type="GO" id="GO:0005813">
    <property type="term" value="C:centrosome"/>
    <property type="evidence" value="ECO:0007669"/>
    <property type="project" value="TreeGrafter"/>
</dbReference>
<reference evidence="20" key="2">
    <citation type="submission" date="2025-09" db="UniProtKB">
        <authorList>
            <consortium name="Ensembl"/>
        </authorList>
    </citation>
    <scope>IDENTIFICATION</scope>
</reference>
<evidence type="ECO:0000256" key="15">
    <source>
        <dbReference type="ARBA" id="ARBA00040458"/>
    </source>
</evidence>